<keyword evidence="3 5" id="KW-1133">Transmembrane helix</keyword>
<name>A0ABT1G847_9GAMM</name>
<dbReference type="RefSeq" id="WP_253447726.1">
    <property type="nucleotide sequence ID" value="NZ_JALJYF010000002.1"/>
</dbReference>
<evidence type="ECO:0000313" key="7">
    <source>
        <dbReference type="Proteomes" id="UP001523550"/>
    </source>
</evidence>
<comment type="subcellular location">
    <subcellularLocation>
        <location evidence="1">Membrane</location>
        <topology evidence="1">Multi-pass membrane protein</topology>
    </subcellularLocation>
</comment>
<accession>A0ABT1G847</accession>
<evidence type="ECO:0000256" key="2">
    <source>
        <dbReference type="ARBA" id="ARBA00022692"/>
    </source>
</evidence>
<feature type="transmembrane region" description="Helical" evidence="5">
    <location>
        <begin position="168"/>
        <end position="189"/>
    </location>
</feature>
<dbReference type="PANTHER" id="PTHR16950:SF16">
    <property type="entry name" value="ZINC TRANSPORTER ZIP13"/>
    <property type="match status" value="1"/>
</dbReference>
<evidence type="ECO:0000313" key="6">
    <source>
        <dbReference type="EMBL" id="MCP1727484.1"/>
    </source>
</evidence>
<feature type="transmembrane region" description="Helical" evidence="5">
    <location>
        <begin position="195"/>
        <end position="216"/>
    </location>
</feature>
<dbReference type="Pfam" id="PF02535">
    <property type="entry name" value="Zip"/>
    <property type="match status" value="1"/>
</dbReference>
<comment type="caution">
    <text evidence="6">The sequence shown here is derived from an EMBL/GenBank/DDBJ whole genome shotgun (WGS) entry which is preliminary data.</text>
</comment>
<dbReference type="EMBL" id="JALJYF010000002">
    <property type="protein sequence ID" value="MCP1727484.1"/>
    <property type="molecule type" value="Genomic_DNA"/>
</dbReference>
<feature type="transmembrane region" description="Helical" evidence="5">
    <location>
        <begin position="72"/>
        <end position="90"/>
    </location>
</feature>
<keyword evidence="2 5" id="KW-0812">Transmembrane</keyword>
<proteinExistence type="predicted"/>
<gene>
    <name evidence="6" type="ORF">J2T60_001484</name>
</gene>
<feature type="transmembrane region" description="Helical" evidence="5">
    <location>
        <begin position="6"/>
        <end position="27"/>
    </location>
</feature>
<feature type="transmembrane region" description="Helical" evidence="5">
    <location>
        <begin position="39"/>
        <end position="60"/>
    </location>
</feature>
<dbReference type="SUPFAM" id="SSF161111">
    <property type="entry name" value="Cation efflux protein transmembrane domain-like"/>
    <property type="match status" value="1"/>
</dbReference>
<evidence type="ECO:0000256" key="1">
    <source>
        <dbReference type="ARBA" id="ARBA00004141"/>
    </source>
</evidence>
<evidence type="ECO:0000256" key="5">
    <source>
        <dbReference type="SAM" id="Phobius"/>
    </source>
</evidence>
<keyword evidence="7" id="KW-1185">Reference proteome</keyword>
<evidence type="ECO:0000256" key="3">
    <source>
        <dbReference type="ARBA" id="ARBA00022989"/>
    </source>
</evidence>
<feature type="transmembrane region" description="Helical" evidence="5">
    <location>
        <begin position="228"/>
        <end position="249"/>
    </location>
</feature>
<dbReference type="InterPro" id="IPR027469">
    <property type="entry name" value="Cation_efflux_TMD_sf"/>
</dbReference>
<dbReference type="Proteomes" id="UP001523550">
    <property type="component" value="Unassembled WGS sequence"/>
</dbReference>
<reference evidence="6 7" key="1">
    <citation type="submission" date="2022-03" db="EMBL/GenBank/DDBJ databases">
        <title>Genomic Encyclopedia of Type Strains, Phase III (KMG-III): the genomes of soil and plant-associated and newly described type strains.</title>
        <authorList>
            <person name="Whitman W."/>
        </authorList>
    </citation>
    <scope>NUCLEOTIDE SEQUENCE [LARGE SCALE GENOMIC DNA]</scope>
    <source>
        <strain evidence="6 7">BSker1</strain>
    </source>
</reference>
<sequence>MIELMQALFLALLAGLTGTLMASLFLLAPGHWRDQSLPLLIGFAVGALLGAAFFELIPHALEELERPDLERVGQVFFLTLIVAFLLEKFLRWRHHQKQADMARPAGTVVLISDAVHKFVDGVVVVAAFLTDPVLGAATALAVIAHEVPHELSALAILLNSGFRRFRAFLLKLLSSLAIVPGGALAWFWLEPMTAVRPFILVVAAALFSYIALVTLIPELQREHRPRVSALQSLAILAGGGVIFLLHHLAH</sequence>
<keyword evidence="4 5" id="KW-0472">Membrane</keyword>
<dbReference type="PANTHER" id="PTHR16950">
    <property type="entry name" value="ZINC TRANSPORTER SLC39A7 HISTIDINE-RICH MEMBRANE PROTEIN KE4"/>
    <property type="match status" value="1"/>
</dbReference>
<evidence type="ECO:0000256" key="4">
    <source>
        <dbReference type="ARBA" id="ARBA00023136"/>
    </source>
</evidence>
<protein>
    <submittedName>
        <fullName evidence="6">Zinc and cadmium transporter</fullName>
    </submittedName>
</protein>
<dbReference type="InterPro" id="IPR003689">
    <property type="entry name" value="ZIP"/>
</dbReference>
<organism evidence="6 7">
    <name type="scientific">Natronospira proteinivora</name>
    <dbReference type="NCBI Taxonomy" id="1807133"/>
    <lineage>
        <taxon>Bacteria</taxon>
        <taxon>Pseudomonadati</taxon>
        <taxon>Pseudomonadota</taxon>
        <taxon>Gammaproteobacteria</taxon>
        <taxon>Natronospirales</taxon>
        <taxon>Natronospiraceae</taxon>
        <taxon>Natronospira</taxon>
    </lineage>
</organism>